<evidence type="ECO:0000256" key="4">
    <source>
        <dbReference type="ARBA" id="ARBA00022679"/>
    </source>
</evidence>
<sequence length="502" mass="57190">MQRTARKLKLGIAMTKLVTMRVIHGHKRMLFPVLLLVLAMAVLVVLILGSAPPLLLPRPLMASLTPPPRGLLSPAPMGGHARADVRLHKVGTSRVFAFSAYLDTRDDGQPLLRVFALAPRGPPWPWPWQWSWPWWWPQWWRRSCEKASCRMFYGDAEPRRALCVAATPKMLSNHYNFEFAVFNFLCRVPKGEALPSHVALVMDEEGGASSPSSTFSSVLMPVQNREPSPPRHHFGVCLPTLFGGFSDSLLLVQNMELYRLLGAGFVTVYNTSVSPQVDALLRHYTRSGFMDVQQWPITDFLKPSTGWDINVNPGDLQYYGQIATLNDCLYRNMYRARYLAMHDLDEIIIPRDWPNWLKMMEALAEHGVSAYYFRMHNFPVAETATRVSSSGLRVNGTNILDHVDKVMYPPGDVASKVLLQPRGIEFHDVHRVLAFRPGHGLRRVPDSQATVQHYKRWRKEWDFPSHAELTRDMNLLRYAGDIERAVRRTLDAIDDDRSAELS</sequence>
<dbReference type="RefSeq" id="XP_032835536.1">
    <property type="nucleotide sequence ID" value="XM_032979645.1"/>
</dbReference>
<dbReference type="KEGG" id="pmrn:116957474"/>
<evidence type="ECO:0000256" key="1">
    <source>
        <dbReference type="ARBA" id="ARBA00004167"/>
    </source>
</evidence>
<keyword evidence="3 8" id="KW-0328">Glycosyltransferase</keyword>
<dbReference type="EC" id="2.4.1.-" evidence="8"/>
<keyword evidence="7" id="KW-0472">Membrane</keyword>
<evidence type="ECO:0000313" key="10">
    <source>
        <dbReference type="RefSeq" id="XP_032835536.1"/>
    </source>
</evidence>
<accession>A0AAJ7XIC5</accession>
<evidence type="ECO:0000256" key="2">
    <source>
        <dbReference type="ARBA" id="ARBA00007647"/>
    </source>
</evidence>
<keyword evidence="4 8" id="KW-0808">Transferase</keyword>
<evidence type="ECO:0000256" key="6">
    <source>
        <dbReference type="ARBA" id="ARBA00022989"/>
    </source>
</evidence>
<dbReference type="Pfam" id="PF01697">
    <property type="entry name" value="Glyco_transf_92"/>
    <property type="match status" value="1"/>
</dbReference>
<gene>
    <name evidence="10" type="primary">LOC116957474</name>
</gene>
<dbReference type="InterPro" id="IPR008166">
    <property type="entry name" value="Glyco_transf_92"/>
</dbReference>
<dbReference type="GO" id="GO:0016757">
    <property type="term" value="F:glycosyltransferase activity"/>
    <property type="evidence" value="ECO:0007669"/>
    <property type="project" value="UniProtKB-UniRule"/>
</dbReference>
<dbReference type="GO" id="GO:0005737">
    <property type="term" value="C:cytoplasm"/>
    <property type="evidence" value="ECO:0007669"/>
    <property type="project" value="TreeGrafter"/>
</dbReference>
<name>A0AAJ7XIC5_PETMA</name>
<evidence type="ECO:0000256" key="3">
    <source>
        <dbReference type="ARBA" id="ARBA00022676"/>
    </source>
</evidence>
<reference evidence="10" key="1">
    <citation type="submission" date="2025-08" db="UniProtKB">
        <authorList>
            <consortium name="RefSeq"/>
        </authorList>
    </citation>
    <scope>IDENTIFICATION</scope>
    <source>
        <tissue evidence="10">Sperm</tissue>
    </source>
</reference>
<dbReference type="Proteomes" id="UP001318040">
    <property type="component" value="Chromosome 75"/>
</dbReference>
<keyword evidence="5" id="KW-0812">Transmembrane</keyword>
<keyword evidence="9" id="KW-1185">Reference proteome</keyword>
<evidence type="ECO:0000256" key="8">
    <source>
        <dbReference type="RuleBase" id="RU366017"/>
    </source>
</evidence>
<dbReference type="GO" id="GO:0016020">
    <property type="term" value="C:membrane"/>
    <property type="evidence" value="ECO:0007669"/>
    <property type="project" value="UniProtKB-SubCell"/>
</dbReference>
<keyword evidence="6" id="KW-1133">Transmembrane helix</keyword>
<dbReference type="PANTHER" id="PTHR21461">
    <property type="entry name" value="GLYCOSYLTRANSFERASE FAMILY 92 PROTEIN"/>
    <property type="match status" value="1"/>
</dbReference>
<dbReference type="AlphaFoldDB" id="A0AAJ7XIC5"/>
<evidence type="ECO:0000256" key="7">
    <source>
        <dbReference type="ARBA" id="ARBA00023136"/>
    </source>
</evidence>
<comment type="subcellular location">
    <subcellularLocation>
        <location evidence="1">Membrane</location>
        <topology evidence="1">Single-pass membrane protein</topology>
    </subcellularLocation>
</comment>
<organism evidence="9 10">
    <name type="scientific">Petromyzon marinus</name>
    <name type="common">Sea lamprey</name>
    <dbReference type="NCBI Taxonomy" id="7757"/>
    <lineage>
        <taxon>Eukaryota</taxon>
        <taxon>Metazoa</taxon>
        <taxon>Chordata</taxon>
        <taxon>Craniata</taxon>
        <taxon>Vertebrata</taxon>
        <taxon>Cyclostomata</taxon>
        <taxon>Hyperoartia</taxon>
        <taxon>Petromyzontiformes</taxon>
        <taxon>Petromyzontidae</taxon>
        <taxon>Petromyzon</taxon>
    </lineage>
</organism>
<proteinExistence type="inferred from homology"/>
<comment type="similarity">
    <text evidence="2 8">Belongs to the glycosyltransferase 92 family.</text>
</comment>
<evidence type="ECO:0000256" key="5">
    <source>
        <dbReference type="ARBA" id="ARBA00022692"/>
    </source>
</evidence>
<evidence type="ECO:0000313" key="9">
    <source>
        <dbReference type="Proteomes" id="UP001318040"/>
    </source>
</evidence>
<dbReference type="PANTHER" id="PTHR21461:SF69">
    <property type="entry name" value="GLYCOSYLTRANSFERASE FAMILY 92 PROTEIN"/>
    <property type="match status" value="1"/>
</dbReference>
<protein>
    <recommendedName>
        <fullName evidence="8">Glycosyltransferase family 92 protein</fullName>
        <ecNumber evidence="8">2.4.1.-</ecNumber>
    </recommendedName>
</protein>